<keyword evidence="2" id="KW-1185">Reference proteome</keyword>
<dbReference type="InterPro" id="IPR035903">
    <property type="entry name" value="HesB-like_dom_sf"/>
</dbReference>
<dbReference type="HOGENOM" id="CLU_2209048_0_0_4"/>
<dbReference type="SUPFAM" id="SSF89360">
    <property type="entry name" value="HesB-like domain"/>
    <property type="match status" value="1"/>
</dbReference>
<name>E0TIS6_ZINIC</name>
<accession>E0TIS6</accession>
<evidence type="ECO:0000313" key="1">
    <source>
        <dbReference type="EMBL" id="ADM89703.1"/>
    </source>
</evidence>
<protein>
    <submittedName>
        <fullName evidence="1">Putative FeS cluster assembly scaffold IscA</fullName>
    </submittedName>
</protein>
<proteinExistence type="predicted"/>
<dbReference type="AlphaFoldDB" id="E0TIS6"/>
<dbReference type="Proteomes" id="UP000001303">
    <property type="component" value="Chromosome"/>
</dbReference>
<sequence length="107" mass="12726">MIININKKTIKYILKNINFNNSIGIKIFIKNYGCMGKILKIKILKNIIKNKIILKYYKILFFLNPKYCIYINGINILYYKKKISKEIIIKNNKIKEICKCGKSFKIL</sequence>
<dbReference type="KEGG" id="zin:ZICARI_084"/>
<dbReference type="EMBL" id="CP002161">
    <property type="protein sequence ID" value="ADM89703.1"/>
    <property type="molecule type" value="Genomic_DNA"/>
</dbReference>
<evidence type="ECO:0000313" key="2">
    <source>
        <dbReference type="Proteomes" id="UP000001303"/>
    </source>
</evidence>
<gene>
    <name evidence="1" type="primary">iscA</name>
    <name evidence="1" type="ordered locus">ZICARI_084</name>
</gene>
<dbReference type="Gene3D" id="2.60.300.12">
    <property type="entry name" value="HesB-like domain"/>
    <property type="match status" value="1"/>
</dbReference>
<reference evidence="1 2" key="1">
    <citation type="journal article" date="2010" name="Genome Biol. Evol.">
        <title>Functional convergence in reduced genomes of bacterial symbionts spanning 200 My of evolution.</title>
        <authorList>
            <person name="McCutcheon J.P."/>
            <person name="Moran N.A."/>
        </authorList>
    </citation>
    <scope>NUCLEOTIDE SEQUENCE [LARGE SCALE GENOMIC DNA]</scope>
    <source>
        <strain evidence="1 2">CARI</strain>
    </source>
</reference>
<organism evidence="1 2">
    <name type="scientific">Zinderia insecticola (strain CARI)</name>
    <dbReference type="NCBI Taxonomy" id="871271"/>
    <lineage>
        <taxon>Bacteria</taxon>
        <taxon>Pseudomonadati</taxon>
        <taxon>Pseudomonadota</taxon>
        <taxon>Betaproteobacteria</taxon>
        <taxon>Burkholderiales</taxon>
        <taxon>Oxalobacteraceae</taxon>
        <taxon>Candidatus Zinderia</taxon>
    </lineage>
</organism>
<reference key="2">
    <citation type="submission" date="2010-08" db="EMBL/GenBank/DDBJ databases">
        <title>Functional convergence in reduced genomes of bacterial symbionts spanning 200 million years of evolution.</title>
        <authorList>
            <person name="McCutcheon J.P."/>
            <person name="Moran N.A."/>
        </authorList>
    </citation>
    <scope>NUCLEOTIDE SEQUENCE</scope>
    <source>
        <strain>CARI</strain>
    </source>
</reference>
<dbReference type="STRING" id="871271.ZICARI_084"/>